<gene>
    <name evidence="11" type="ORF">M2A_3358</name>
</gene>
<feature type="domain" description="Amine oxidase" evidence="10">
    <location>
        <begin position="42"/>
        <end position="446"/>
    </location>
</feature>
<sequence>MREDRRRIIAHMSAAGLLAAAGSRVRAAPRPAAPTLIIGAGLAGLAAARVLTSAGHKVLVLEARARIGGRLHTSRLWPDMSVDLGASWIHGIYGNPLSALARAAGAKLAQTSYSSSLLLGPDVIPHRHGLQQAETILRRALEMAGKREHDISVADALEASPGWRSASAEERRLVQYLVNSTLEHEYGAPARQLSAWYGDEDETFSGPDALLPGGFGQLAAHLAQGLDIRFESEVTGIAPSRVALADGTHLDAGQIICTLPLGVLAAGGIHFAAPLAPARQSAIENLGMGLLNKCLLRFDKIHWPEGPDWIGWLGEPPGLWAEWVSLSPSLGVPVLMGFNAGDQAAETESLSDRDTVASAHTALKAMFGTRFPAPRGAQITRWGKDPFSLGSYSFNAVGTNGTTRRALFGAEWEGQLWFAGEATMADYFGTAHGALLSGEQVAEAILSG</sequence>
<dbReference type="InterPro" id="IPR050281">
    <property type="entry name" value="Flavin_monoamine_oxidase"/>
</dbReference>
<evidence type="ECO:0000313" key="12">
    <source>
        <dbReference type="Proteomes" id="UP000028702"/>
    </source>
</evidence>
<dbReference type="PROSITE" id="PS51318">
    <property type="entry name" value="TAT"/>
    <property type="match status" value="1"/>
</dbReference>
<dbReference type="EC" id="1.13.12.3" evidence="4"/>
<dbReference type="PRINTS" id="PR00757">
    <property type="entry name" value="AMINEOXDASEF"/>
</dbReference>
<evidence type="ECO:0000256" key="5">
    <source>
        <dbReference type="ARBA" id="ARBA00017871"/>
    </source>
</evidence>
<evidence type="ECO:0000256" key="4">
    <source>
        <dbReference type="ARBA" id="ARBA00012535"/>
    </source>
</evidence>
<name>A0A081BFP1_9HYPH</name>
<dbReference type="GO" id="GO:0009851">
    <property type="term" value="P:auxin biosynthetic process"/>
    <property type="evidence" value="ECO:0007669"/>
    <property type="project" value="UniProtKB-KW"/>
</dbReference>
<feature type="binding site" evidence="9">
    <location>
        <position position="338"/>
    </location>
    <ligand>
        <name>substrate</name>
    </ligand>
</feature>
<evidence type="ECO:0000256" key="8">
    <source>
        <dbReference type="ARBA" id="ARBA00047321"/>
    </source>
</evidence>
<dbReference type="SUPFAM" id="SSF54373">
    <property type="entry name" value="FAD-linked reductases, C-terminal domain"/>
    <property type="match status" value="1"/>
</dbReference>
<accession>A0A081BFP1</accession>
<dbReference type="InterPro" id="IPR036188">
    <property type="entry name" value="FAD/NAD-bd_sf"/>
</dbReference>
<dbReference type="EMBL" id="BBIO01000038">
    <property type="protein sequence ID" value="GAK46859.1"/>
    <property type="molecule type" value="Genomic_DNA"/>
</dbReference>
<evidence type="ECO:0000256" key="2">
    <source>
        <dbReference type="ARBA" id="ARBA00004814"/>
    </source>
</evidence>
<dbReference type="AlphaFoldDB" id="A0A081BFP1"/>
<evidence type="ECO:0000256" key="9">
    <source>
        <dbReference type="PIRSR" id="PIRSR601613-1"/>
    </source>
</evidence>
<evidence type="ECO:0000259" key="10">
    <source>
        <dbReference type="Pfam" id="PF01593"/>
    </source>
</evidence>
<feature type="binding site" evidence="9">
    <location>
        <position position="234"/>
    </location>
    <ligand>
        <name>FAD</name>
        <dbReference type="ChEBI" id="CHEBI:57692"/>
    </ligand>
</feature>
<protein>
    <recommendedName>
        <fullName evidence="5">Tryptophan 2-monooxygenase</fullName>
        <ecNumber evidence="4">1.13.12.3</ecNumber>
    </recommendedName>
</protein>
<dbReference type="PANTHER" id="PTHR10742">
    <property type="entry name" value="FLAVIN MONOAMINE OXIDASE"/>
    <property type="match status" value="1"/>
</dbReference>
<reference evidence="11 12" key="1">
    <citation type="submission" date="2014-07" db="EMBL/GenBank/DDBJ databases">
        <title>Tepidicaulis marinum gen. nov., sp. nov., a novel marine bacterium denitrifying nitrate to nitrous oxide strictly under microaerobic conditions.</title>
        <authorList>
            <person name="Takeuchi M."/>
            <person name="Yamagishi T."/>
            <person name="Kamagata Y."/>
            <person name="Oshima K."/>
            <person name="Hattori M."/>
            <person name="Katayama T."/>
            <person name="Hanada S."/>
            <person name="Tamaki H."/>
            <person name="Marumo K."/>
            <person name="Maeda H."/>
            <person name="Nedachi M."/>
            <person name="Iwasaki W."/>
            <person name="Suwa Y."/>
            <person name="Sakata S."/>
        </authorList>
    </citation>
    <scope>NUCLEOTIDE SEQUENCE [LARGE SCALE GENOMIC DNA]</scope>
    <source>
        <strain evidence="11 12">MA2</strain>
    </source>
</reference>
<comment type="cofactor">
    <cofactor evidence="1">
        <name>FAD</name>
        <dbReference type="ChEBI" id="CHEBI:57692"/>
    </cofactor>
</comment>
<comment type="caution">
    <text evidence="11">The sequence shown here is derived from an EMBL/GenBank/DDBJ whole genome shotgun (WGS) entry which is preliminary data.</text>
</comment>
<proteinExistence type="inferred from homology"/>
<dbReference type="InterPro" id="IPR002937">
    <property type="entry name" value="Amino_oxidase"/>
</dbReference>
<dbReference type="Gene3D" id="3.90.660.10">
    <property type="match status" value="1"/>
</dbReference>
<dbReference type="Proteomes" id="UP000028702">
    <property type="component" value="Unassembled WGS sequence"/>
</dbReference>
<organism evidence="11 12">
    <name type="scientific">Tepidicaulis marinus</name>
    <dbReference type="NCBI Taxonomy" id="1333998"/>
    <lineage>
        <taxon>Bacteria</taxon>
        <taxon>Pseudomonadati</taxon>
        <taxon>Pseudomonadota</taxon>
        <taxon>Alphaproteobacteria</taxon>
        <taxon>Hyphomicrobiales</taxon>
        <taxon>Parvibaculaceae</taxon>
        <taxon>Tepidicaulis</taxon>
    </lineage>
</organism>
<dbReference type="SUPFAM" id="SSF51905">
    <property type="entry name" value="FAD/NAD(P)-binding domain"/>
    <property type="match status" value="1"/>
</dbReference>
<evidence type="ECO:0000256" key="7">
    <source>
        <dbReference type="ARBA" id="ARBA00023070"/>
    </source>
</evidence>
<dbReference type="Pfam" id="PF01593">
    <property type="entry name" value="Amino_oxidase"/>
    <property type="match status" value="1"/>
</dbReference>
<evidence type="ECO:0000256" key="6">
    <source>
        <dbReference type="ARBA" id="ARBA00023002"/>
    </source>
</evidence>
<dbReference type="InterPro" id="IPR001613">
    <property type="entry name" value="Flavin_amine_oxidase"/>
</dbReference>
<evidence type="ECO:0000313" key="11">
    <source>
        <dbReference type="EMBL" id="GAK46859.1"/>
    </source>
</evidence>
<dbReference type="eggNOG" id="COG1231">
    <property type="taxonomic scope" value="Bacteria"/>
</dbReference>
<dbReference type="Gene3D" id="3.50.50.60">
    <property type="entry name" value="FAD/NAD(P)-binding domain"/>
    <property type="match status" value="1"/>
</dbReference>
<keyword evidence="7" id="KW-0073">Auxin biosynthesis</keyword>
<dbReference type="GO" id="GO:0050361">
    <property type="term" value="F:tryptophan 2-monooxygenase activity"/>
    <property type="evidence" value="ECO:0007669"/>
    <property type="project" value="UniProtKB-EC"/>
</dbReference>
<comment type="pathway">
    <text evidence="2">Plant hormone metabolism; auxin biosynthesis.</text>
</comment>
<comment type="catalytic activity">
    <reaction evidence="8">
        <text>L-tryptophan + O2 = indole-3-acetamide + CO2 + H2O</text>
        <dbReference type="Rhea" id="RHEA:16165"/>
        <dbReference type="ChEBI" id="CHEBI:15377"/>
        <dbReference type="ChEBI" id="CHEBI:15379"/>
        <dbReference type="ChEBI" id="CHEBI:16031"/>
        <dbReference type="ChEBI" id="CHEBI:16526"/>
        <dbReference type="ChEBI" id="CHEBI:57912"/>
        <dbReference type="EC" id="1.13.12.3"/>
    </reaction>
</comment>
<dbReference type="InterPro" id="IPR006311">
    <property type="entry name" value="TAT_signal"/>
</dbReference>
<keyword evidence="12" id="KW-1185">Reference proteome</keyword>
<evidence type="ECO:0000256" key="1">
    <source>
        <dbReference type="ARBA" id="ARBA00001974"/>
    </source>
</evidence>
<feature type="binding site" evidence="9">
    <location>
        <begin position="62"/>
        <end position="63"/>
    </location>
    <ligand>
        <name>FAD</name>
        <dbReference type="ChEBI" id="CHEBI:57692"/>
    </ligand>
</feature>
<comment type="similarity">
    <text evidence="3">Belongs to the tryptophan 2-monooxygenase family.</text>
</comment>
<dbReference type="PANTHER" id="PTHR10742:SF410">
    <property type="entry name" value="LYSINE-SPECIFIC HISTONE DEMETHYLASE 2"/>
    <property type="match status" value="1"/>
</dbReference>
<evidence type="ECO:0000256" key="3">
    <source>
        <dbReference type="ARBA" id="ARBA00005833"/>
    </source>
</evidence>
<keyword evidence="6" id="KW-0560">Oxidoreductase</keyword>
<dbReference type="STRING" id="1333998.M2A_3358"/>